<dbReference type="InterPro" id="IPR036514">
    <property type="entry name" value="SGNH_hydro_sf"/>
</dbReference>
<dbReference type="Pfam" id="PF13472">
    <property type="entry name" value="Lipase_GDSL_2"/>
    <property type="match status" value="1"/>
</dbReference>
<dbReference type="GO" id="GO:0016788">
    <property type="term" value="F:hydrolase activity, acting on ester bonds"/>
    <property type="evidence" value="ECO:0007669"/>
    <property type="project" value="UniProtKB-ARBA"/>
</dbReference>
<dbReference type="OrthoDB" id="5196031at2"/>
<dbReference type="RefSeq" id="WP_127787384.1">
    <property type="nucleotide sequence ID" value="NZ_SACL01000003.1"/>
</dbReference>
<dbReference type="Gene3D" id="3.40.50.1110">
    <property type="entry name" value="SGNH hydrolase"/>
    <property type="match status" value="1"/>
</dbReference>
<comment type="caution">
    <text evidence="2">The sequence shown here is derived from an EMBL/GenBank/DDBJ whole genome shotgun (WGS) entry which is preliminary data.</text>
</comment>
<dbReference type="InterPro" id="IPR013830">
    <property type="entry name" value="SGNH_hydro"/>
</dbReference>
<sequence>MRVCFFGDSMVNGTGDDECLGWVGRACAEARRGGTDLTCYNLGIRRDTSADVRARWRREAEARLPAAHDGRLVFSFGANDCCANDAGGGVRVDHAAALAHAEAILLAAAAWRPVLMVGPFPIHEPATDARIAALGQGFAQLCARLGVPYLSVFETAAGSAAWAREVAAGDGAHPNAQGYAEVAAVFSRWPAWRAWLGAASAP</sequence>
<proteinExistence type="predicted"/>
<name>A0A437MGF6_9PROT</name>
<keyword evidence="3" id="KW-1185">Reference proteome</keyword>
<dbReference type="Proteomes" id="UP000282957">
    <property type="component" value="Unassembled WGS sequence"/>
</dbReference>
<gene>
    <name evidence="2" type="ORF">EOD42_09985</name>
</gene>
<feature type="domain" description="SGNH hydrolase-type esterase" evidence="1">
    <location>
        <begin position="5"/>
        <end position="180"/>
    </location>
</feature>
<evidence type="ECO:0000259" key="1">
    <source>
        <dbReference type="Pfam" id="PF13472"/>
    </source>
</evidence>
<accession>A0A437MGF6</accession>
<dbReference type="AlphaFoldDB" id="A0A437MGF6"/>
<organism evidence="2 3">
    <name type="scientific">Rhodovarius crocodyli</name>
    <dbReference type="NCBI Taxonomy" id="1979269"/>
    <lineage>
        <taxon>Bacteria</taxon>
        <taxon>Pseudomonadati</taxon>
        <taxon>Pseudomonadota</taxon>
        <taxon>Alphaproteobacteria</taxon>
        <taxon>Acetobacterales</taxon>
        <taxon>Roseomonadaceae</taxon>
        <taxon>Rhodovarius</taxon>
    </lineage>
</organism>
<protein>
    <submittedName>
        <fullName evidence="2">GDSL family lipase</fullName>
    </submittedName>
</protein>
<dbReference type="SUPFAM" id="SSF52266">
    <property type="entry name" value="SGNH hydrolase"/>
    <property type="match status" value="1"/>
</dbReference>
<dbReference type="EMBL" id="SACL01000003">
    <property type="protein sequence ID" value="RVT96733.1"/>
    <property type="molecule type" value="Genomic_DNA"/>
</dbReference>
<reference evidence="2 3" key="1">
    <citation type="submission" date="2019-01" db="EMBL/GenBank/DDBJ databases">
        <authorList>
            <person name="Chen W.-M."/>
        </authorList>
    </citation>
    <scope>NUCLEOTIDE SEQUENCE [LARGE SCALE GENOMIC DNA]</scope>
    <source>
        <strain evidence="2 3">CCP-6</strain>
    </source>
</reference>
<evidence type="ECO:0000313" key="3">
    <source>
        <dbReference type="Proteomes" id="UP000282957"/>
    </source>
</evidence>
<evidence type="ECO:0000313" key="2">
    <source>
        <dbReference type="EMBL" id="RVT96733.1"/>
    </source>
</evidence>